<dbReference type="PANTHER" id="PTHR14969:SF13">
    <property type="entry name" value="AT30094P"/>
    <property type="match status" value="1"/>
</dbReference>
<proteinExistence type="predicted"/>
<dbReference type="Pfam" id="PF01569">
    <property type="entry name" value="PAP2"/>
    <property type="match status" value="1"/>
</dbReference>
<keyword evidence="1" id="KW-0812">Transmembrane</keyword>
<feature type="transmembrane region" description="Helical" evidence="1">
    <location>
        <begin position="78"/>
        <end position="99"/>
    </location>
</feature>
<feature type="domain" description="Phosphatidic acid phosphatase type 2/haloperoxidase" evidence="3">
    <location>
        <begin position="111"/>
        <end position="223"/>
    </location>
</feature>
<keyword evidence="5" id="KW-1185">Reference proteome</keyword>
<dbReference type="EMBL" id="SHOA02000028">
    <property type="protein sequence ID" value="TDH73885.1"/>
    <property type="molecule type" value="Genomic_DNA"/>
</dbReference>
<feature type="transmembrane region" description="Helical" evidence="1">
    <location>
        <begin position="148"/>
        <end position="167"/>
    </location>
</feature>
<keyword evidence="1" id="KW-0472">Membrane</keyword>
<evidence type="ECO:0000313" key="5">
    <source>
        <dbReference type="Proteomes" id="UP000294530"/>
    </source>
</evidence>
<gene>
    <name evidence="4" type="ORF">CCR75_002950</name>
</gene>
<dbReference type="GO" id="GO:0042392">
    <property type="term" value="F:sphingosine-1-phosphate phosphatase activity"/>
    <property type="evidence" value="ECO:0007669"/>
    <property type="project" value="TreeGrafter"/>
</dbReference>
<reference evidence="4 5" key="1">
    <citation type="journal article" date="2021" name="Genome Biol.">
        <title>AFLAP: assembly-free linkage analysis pipeline using k-mers from genome sequencing data.</title>
        <authorList>
            <person name="Fletcher K."/>
            <person name="Zhang L."/>
            <person name="Gil J."/>
            <person name="Han R."/>
            <person name="Cavanaugh K."/>
            <person name="Michelmore R."/>
        </authorList>
    </citation>
    <scope>NUCLEOTIDE SEQUENCE [LARGE SCALE GENOMIC DNA]</scope>
    <source>
        <strain evidence="4 5">SF5</strain>
    </source>
</reference>
<comment type="caution">
    <text evidence="4">The sequence shown here is derived from an EMBL/GenBank/DDBJ whole genome shotgun (WGS) entry which is preliminary data.</text>
</comment>
<dbReference type="InterPro" id="IPR036938">
    <property type="entry name" value="PAP2/HPO_sf"/>
</dbReference>
<dbReference type="InterPro" id="IPR000326">
    <property type="entry name" value="PAP2/HPO"/>
</dbReference>
<feature type="transmembrane region" description="Helical" evidence="1">
    <location>
        <begin position="106"/>
        <end position="128"/>
    </location>
</feature>
<dbReference type="KEGG" id="blac:94346718"/>
<name>A0A976NZT2_BRELC</name>
<dbReference type="RefSeq" id="XP_067823383.1">
    <property type="nucleotide sequence ID" value="XM_067961047.1"/>
</dbReference>
<evidence type="ECO:0000259" key="3">
    <source>
        <dbReference type="Pfam" id="PF01569"/>
    </source>
</evidence>
<keyword evidence="1" id="KW-1133">Transmembrane helix</keyword>
<feature type="transmembrane region" description="Helical" evidence="1">
    <location>
        <begin position="205"/>
        <end position="229"/>
    </location>
</feature>
<evidence type="ECO:0000256" key="1">
    <source>
        <dbReference type="SAM" id="Phobius"/>
    </source>
</evidence>
<sequence>MHRRNASTIAALLTLLICLTSVAAAENGSCSSHEGCCLLCGDELERCLRGPCSMHWITRSFFSISAPVIDVGFWDVAFSFYGTVPYLVPVAILLDFIFYCRSWTRLFAFLFIPIVALINSGILVTILGDCSDCPRPCGSCVSSNGMPSGHATNAIGLFMWILLESLLGVGYQWKMVKKVAVCVGITLLLIPVPYSRIYLGDHTRLQVVIGCINGVLFGLFYFFVLRYGIGRRLSVATKRINEGRFHFLHMVNDFYVDRRYLLNSQFNVEDQQSV</sequence>
<dbReference type="Proteomes" id="UP000294530">
    <property type="component" value="Unassembled WGS sequence"/>
</dbReference>
<dbReference type="PANTHER" id="PTHR14969">
    <property type="entry name" value="SPHINGOSINE-1-PHOSPHATE PHOSPHOHYDROLASE"/>
    <property type="match status" value="1"/>
</dbReference>
<dbReference type="GeneID" id="94346718"/>
<dbReference type="OrthoDB" id="302705at2759"/>
<protein>
    <recommendedName>
        <fullName evidence="3">Phosphatidic acid phosphatase type 2/haloperoxidase domain-containing protein</fullName>
    </recommendedName>
</protein>
<evidence type="ECO:0000256" key="2">
    <source>
        <dbReference type="SAM" id="SignalP"/>
    </source>
</evidence>
<accession>A0A976NZT2</accession>
<feature type="signal peptide" evidence="2">
    <location>
        <begin position="1"/>
        <end position="24"/>
    </location>
</feature>
<organism evidence="4 5">
    <name type="scientific">Bremia lactucae</name>
    <name type="common">Lettuce downy mildew</name>
    <dbReference type="NCBI Taxonomy" id="4779"/>
    <lineage>
        <taxon>Eukaryota</taxon>
        <taxon>Sar</taxon>
        <taxon>Stramenopiles</taxon>
        <taxon>Oomycota</taxon>
        <taxon>Peronosporomycetes</taxon>
        <taxon>Peronosporales</taxon>
        <taxon>Peronosporaceae</taxon>
        <taxon>Bremia</taxon>
    </lineage>
</organism>
<feature type="chain" id="PRO_5037869229" description="Phosphatidic acid phosphatase type 2/haloperoxidase domain-containing protein" evidence="2">
    <location>
        <begin position="25"/>
        <end position="274"/>
    </location>
</feature>
<feature type="transmembrane region" description="Helical" evidence="1">
    <location>
        <begin position="179"/>
        <end position="199"/>
    </location>
</feature>
<dbReference type="AlphaFoldDB" id="A0A976NZT2"/>
<evidence type="ECO:0000313" key="4">
    <source>
        <dbReference type="EMBL" id="TDH73885.1"/>
    </source>
</evidence>
<keyword evidence="2" id="KW-0732">Signal</keyword>
<dbReference type="SUPFAM" id="SSF48317">
    <property type="entry name" value="Acid phosphatase/Vanadium-dependent haloperoxidase"/>
    <property type="match status" value="1"/>
</dbReference>
<dbReference type="Gene3D" id="1.20.144.10">
    <property type="entry name" value="Phosphatidic acid phosphatase type 2/haloperoxidase"/>
    <property type="match status" value="1"/>
</dbReference>